<gene>
    <name evidence="3" type="ORF">BC938DRAFT_482096</name>
</gene>
<keyword evidence="4" id="KW-1185">Reference proteome</keyword>
<dbReference type="Gene3D" id="3.40.50.300">
    <property type="entry name" value="P-loop containing nucleotide triphosphate hydrolases"/>
    <property type="match status" value="1"/>
</dbReference>
<dbReference type="SMART" id="SM00174">
    <property type="entry name" value="RHO"/>
    <property type="match status" value="1"/>
</dbReference>
<dbReference type="SUPFAM" id="SSF52540">
    <property type="entry name" value="P-loop containing nucleoside triphosphate hydrolases"/>
    <property type="match status" value="1"/>
</dbReference>
<reference evidence="3 4" key="1">
    <citation type="journal article" date="2018" name="New Phytol.">
        <title>Phylogenomics of Endogonaceae and evolution of mycorrhizas within Mucoromycota.</title>
        <authorList>
            <person name="Chang Y."/>
            <person name="Desiro A."/>
            <person name="Na H."/>
            <person name="Sandor L."/>
            <person name="Lipzen A."/>
            <person name="Clum A."/>
            <person name="Barry K."/>
            <person name="Grigoriev I.V."/>
            <person name="Martin F.M."/>
            <person name="Stajich J.E."/>
            <person name="Smith M.E."/>
            <person name="Bonito G."/>
            <person name="Spatafora J.W."/>
        </authorList>
    </citation>
    <scope>NUCLEOTIDE SEQUENCE [LARGE SCALE GENOMIC DNA]</scope>
    <source>
        <strain evidence="3 4">AD002</strain>
    </source>
</reference>
<keyword evidence="1" id="KW-0547">Nucleotide-binding</keyword>
<dbReference type="Pfam" id="PF00071">
    <property type="entry name" value="Ras"/>
    <property type="match status" value="1"/>
</dbReference>
<dbReference type="GO" id="GO:0003924">
    <property type="term" value="F:GTPase activity"/>
    <property type="evidence" value="ECO:0007669"/>
    <property type="project" value="InterPro"/>
</dbReference>
<accession>A0A433QF78</accession>
<dbReference type="PROSITE" id="PS51420">
    <property type="entry name" value="RHO"/>
    <property type="match status" value="1"/>
</dbReference>
<dbReference type="NCBIfam" id="TIGR00231">
    <property type="entry name" value="small_GTP"/>
    <property type="match status" value="1"/>
</dbReference>
<keyword evidence="3" id="KW-0378">Hydrolase</keyword>
<dbReference type="EMBL" id="RBNJ01006871">
    <property type="protein sequence ID" value="RUS28261.1"/>
    <property type="molecule type" value="Genomic_DNA"/>
</dbReference>
<name>A0A433QF78_9FUNG</name>
<evidence type="ECO:0000313" key="3">
    <source>
        <dbReference type="EMBL" id="RUS28261.1"/>
    </source>
</evidence>
<dbReference type="InterPro" id="IPR005225">
    <property type="entry name" value="Small_GTP-bd"/>
</dbReference>
<keyword evidence="2" id="KW-0342">GTP-binding</keyword>
<evidence type="ECO:0000313" key="4">
    <source>
        <dbReference type="Proteomes" id="UP000274822"/>
    </source>
</evidence>
<dbReference type="InterPro" id="IPR003578">
    <property type="entry name" value="Small_GTPase_Rho"/>
</dbReference>
<evidence type="ECO:0000256" key="1">
    <source>
        <dbReference type="ARBA" id="ARBA00022741"/>
    </source>
</evidence>
<dbReference type="GO" id="GO:0005525">
    <property type="term" value="F:GTP binding"/>
    <property type="evidence" value="ECO:0007669"/>
    <property type="project" value="UniProtKB-KW"/>
</dbReference>
<sequence>MDVWQTGSIYIQNKPPNTQYGQQDRVAATANARDYTDFRDLNELGTMCDVEATFSIFQITLKFSTTILYSCTFLVHPPPSQHNYYERDHQLEASWRRQYRCWQDLFVLCRRQGYLSRYVLYRDPQMQIPTVTWRCAHPFPDIFMPTCCDLTSDFVIEGMDVEIELCDTAGQADYDRLRPLAYPGSHVVLLCFAIDDRESFVQIADKWVPEINRFIPKVPKLLVCTKIDLRDDYTIVQADLITRGEVRH</sequence>
<proteinExistence type="predicted"/>
<dbReference type="InterPro" id="IPR001806">
    <property type="entry name" value="Small_GTPase"/>
</dbReference>
<dbReference type="AlphaFoldDB" id="A0A433QF78"/>
<dbReference type="GO" id="GO:0007264">
    <property type="term" value="P:small GTPase-mediated signal transduction"/>
    <property type="evidence" value="ECO:0007669"/>
    <property type="project" value="InterPro"/>
</dbReference>
<organism evidence="3 4">
    <name type="scientific">Jimgerdemannia flammicorona</name>
    <dbReference type="NCBI Taxonomy" id="994334"/>
    <lineage>
        <taxon>Eukaryota</taxon>
        <taxon>Fungi</taxon>
        <taxon>Fungi incertae sedis</taxon>
        <taxon>Mucoromycota</taxon>
        <taxon>Mucoromycotina</taxon>
        <taxon>Endogonomycetes</taxon>
        <taxon>Endogonales</taxon>
        <taxon>Endogonaceae</taxon>
        <taxon>Jimgerdemannia</taxon>
    </lineage>
</organism>
<dbReference type="PANTHER" id="PTHR24072">
    <property type="entry name" value="RHO FAMILY GTPASE"/>
    <property type="match status" value="1"/>
</dbReference>
<evidence type="ECO:0000256" key="2">
    <source>
        <dbReference type="ARBA" id="ARBA00023134"/>
    </source>
</evidence>
<dbReference type="InterPro" id="IPR027417">
    <property type="entry name" value="P-loop_NTPase"/>
</dbReference>
<protein>
    <submittedName>
        <fullName evidence="3">P-loop containing nucleoside triphosphate hydrolase protein</fullName>
    </submittedName>
</protein>
<comment type="caution">
    <text evidence="3">The sequence shown here is derived from an EMBL/GenBank/DDBJ whole genome shotgun (WGS) entry which is preliminary data.</text>
</comment>
<dbReference type="Proteomes" id="UP000274822">
    <property type="component" value="Unassembled WGS sequence"/>
</dbReference>